<keyword evidence="8" id="KW-1185">Reference proteome</keyword>
<proteinExistence type="inferred from homology"/>
<dbReference type="HAMAP" id="MF_00313">
    <property type="entry name" value="Glutaminase"/>
    <property type="match status" value="1"/>
</dbReference>
<feature type="binding site" evidence="6">
    <location>
        <position position="212"/>
    </location>
    <ligand>
        <name>substrate</name>
    </ligand>
</feature>
<evidence type="ECO:0000313" key="8">
    <source>
        <dbReference type="Proteomes" id="UP001260872"/>
    </source>
</evidence>
<accession>A0ABU1FSY1</accession>
<feature type="binding site" evidence="6">
    <location>
        <position position="188"/>
    </location>
    <ligand>
        <name>substrate</name>
    </ligand>
</feature>
<name>A0ABU1FSY1_9MICC</name>
<reference evidence="8" key="1">
    <citation type="submission" date="2023-07" db="EMBL/GenBank/DDBJ databases">
        <title>Description of three actinobacteria isolated from air of manufacturing shop in a pharmaceutical factory.</title>
        <authorList>
            <person name="Zhang D.-F."/>
        </authorList>
    </citation>
    <scope>NUCLEOTIDE SEQUENCE [LARGE SCALE GENOMIC DNA]</scope>
    <source>
        <strain evidence="8">CCTCC AB 207010</strain>
    </source>
</reference>
<dbReference type="PANTHER" id="PTHR12544:SF29">
    <property type="entry name" value="GLUTAMINASE"/>
    <property type="match status" value="1"/>
</dbReference>
<keyword evidence="6" id="KW-0007">Acetylation</keyword>
<evidence type="ECO:0000256" key="4">
    <source>
        <dbReference type="ARBA" id="ARBA00022801"/>
    </source>
</evidence>
<dbReference type="EMBL" id="JAVKGT010000013">
    <property type="protein sequence ID" value="MDR5711771.1"/>
    <property type="molecule type" value="Genomic_DNA"/>
</dbReference>
<dbReference type="Pfam" id="PF04960">
    <property type="entry name" value="Glutaminase"/>
    <property type="match status" value="1"/>
</dbReference>
<dbReference type="Proteomes" id="UP001260872">
    <property type="component" value="Unassembled WGS sequence"/>
</dbReference>
<feature type="binding site" evidence="6">
    <location>
        <position position="181"/>
    </location>
    <ligand>
        <name>substrate</name>
    </ligand>
</feature>
<dbReference type="Gene3D" id="3.40.710.10">
    <property type="entry name" value="DD-peptidase/beta-lactamase superfamily"/>
    <property type="match status" value="1"/>
</dbReference>
<keyword evidence="4 6" id="KW-0378">Hydrolase</keyword>
<feature type="binding site" evidence="6">
    <location>
        <position position="282"/>
    </location>
    <ligand>
        <name>substrate</name>
    </ligand>
</feature>
<dbReference type="InterPro" id="IPR015868">
    <property type="entry name" value="Glutaminase"/>
</dbReference>
<dbReference type="PANTHER" id="PTHR12544">
    <property type="entry name" value="GLUTAMINASE"/>
    <property type="match status" value="1"/>
</dbReference>
<gene>
    <name evidence="6 7" type="primary">glsA</name>
    <name evidence="7" type="ORF">RH857_06435</name>
</gene>
<evidence type="ECO:0000256" key="1">
    <source>
        <dbReference type="ARBA" id="ARBA00011076"/>
    </source>
</evidence>
<comment type="caution">
    <text evidence="7">The sequence shown here is derived from an EMBL/GenBank/DDBJ whole genome shotgun (WGS) entry which is preliminary data.</text>
</comment>
<comment type="catalytic activity">
    <reaction evidence="5 6">
        <text>L-glutamine + H2O = L-glutamate + NH4(+)</text>
        <dbReference type="Rhea" id="RHEA:15889"/>
        <dbReference type="ChEBI" id="CHEBI:15377"/>
        <dbReference type="ChEBI" id="CHEBI:28938"/>
        <dbReference type="ChEBI" id="CHEBI:29985"/>
        <dbReference type="ChEBI" id="CHEBI:58359"/>
        <dbReference type="EC" id="3.5.1.2"/>
    </reaction>
</comment>
<feature type="binding site" evidence="6">
    <location>
        <position position="119"/>
    </location>
    <ligand>
        <name>substrate</name>
    </ligand>
</feature>
<evidence type="ECO:0000256" key="3">
    <source>
        <dbReference type="ARBA" id="ARBA00012918"/>
    </source>
</evidence>
<dbReference type="SUPFAM" id="SSF56601">
    <property type="entry name" value="beta-lactamase/transpeptidase-like"/>
    <property type="match status" value="1"/>
</dbReference>
<organism evidence="7 8">
    <name type="scientific">Nesterenkonia flava</name>
    <dbReference type="NCBI Taxonomy" id="469799"/>
    <lineage>
        <taxon>Bacteria</taxon>
        <taxon>Bacillati</taxon>
        <taxon>Actinomycetota</taxon>
        <taxon>Actinomycetes</taxon>
        <taxon>Micrococcales</taxon>
        <taxon>Micrococcaceae</taxon>
        <taxon>Nesterenkonia</taxon>
    </lineage>
</organism>
<sequence length="343" mass="36781">MTDHAETQPVEDYLARVLADCGEDTSGHLPSDAEDLDSDVPGQHALALTTAEGAEYAAGDTDHLFTIQSIAKPFVYAMAIDDLGLERVQEAVGMEPSGEAFNELSLEGGTGRPLNPMINAGAIATHQLVDPQDYEPLPQPGDASEAQRSESVMRRSARILAGLRAFAGRDLQVDWESADAEYDDGYRNLAIAHMLRTHGVLEVEPEEAVRGYIDQCSVLVTVQDIARMAATLANNGLHPETGERVVSQRAARQTLSVMATCGMYDASGRWLAQVGIPAKSGVSGGIIGVLPGQVGLASFAPRLDDEGNSVQGVEMFKRLSQDLGLHLMANERRDIAESLRQES</sequence>
<comment type="subunit">
    <text evidence="2 6">Homotetramer.</text>
</comment>
<dbReference type="RefSeq" id="WP_310537149.1">
    <property type="nucleotide sequence ID" value="NZ_BAAAOC010000090.1"/>
</dbReference>
<evidence type="ECO:0000256" key="2">
    <source>
        <dbReference type="ARBA" id="ARBA00011881"/>
    </source>
</evidence>
<dbReference type="InterPro" id="IPR012338">
    <property type="entry name" value="Beta-lactam/transpept-like"/>
</dbReference>
<feature type="binding site" evidence="6">
    <location>
        <position position="264"/>
    </location>
    <ligand>
        <name>substrate</name>
    </ligand>
</feature>
<evidence type="ECO:0000256" key="6">
    <source>
        <dbReference type="HAMAP-Rule" id="MF_00313"/>
    </source>
</evidence>
<feature type="binding site" evidence="6">
    <location>
        <position position="69"/>
    </location>
    <ligand>
        <name>substrate</name>
    </ligand>
</feature>
<evidence type="ECO:0000313" key="7">
    <source>
        <dbReference type="EMBL" id="MDR5711771.1"/>
    </source>
</evidence>
<dbReference type="EC" id="3.5.1.2" evidence="3 6"/>
<protein>
    <recommendedName>
        <fullName evidence="3 6">Glutaminase</fullName>
        <ecNumber evidence="3 6">3.5.1.2</ecNumber>
    </recommendedName>
</protein>
<dbReference type="NCBIfam" id="TIGR03814">
    <property type="entry name" value="Gln_ase"/>
    <property type="match status" value="1"/>
</dbReference>
<comment type="similarity">
    <text evidence="1 6">Belongs to the glutaminase family.</text>
</comment>
<dbReference type="GO" id="GO:0004359">
    <property type="term" value="F:glutaminase activity"/>
    <property type="evidence" value="ECO:0007669"/>
    <property type="project" value="UniProtKB-EC"/>
</dbReference>
<evidence type="ECO:0000256" key="5">
    <source>
        <dbReference type="ARBA" id="ARBA00049534"/>
    </source>
</evidence>